<feature type="coiled-coil region" evidence="1">
    <location>
        <begin position="111"/>
        <end position="138"/>
    </location>
</feature>
<evidence type="ECO:0000313" key="3">
    <source>
        <dbReference type="EMBL" id="CAK9030659.1"/>
    </source>
</evidence>
<accession>A0ABP0KUW6</accession>
<organism evidence="3 4">
    <name type="scientific">Durusdinium trenchii</name>
    <dbReference type="NCBI Taxonomy" id="1381693"/>
    <lineage>
        <taxon>Eukaryota</taxon>
        <taxon>Sar</taxon>
        <taxon>Alveolata</taxon>
        <taxon>Dinophyceae</taxon>
        <taxon>Suessiales</taxon>
        <taxon>Symbiodiniaceae</taxon>
        <taxon>Durusdinium</taxon>
    </lineage>
</organism>
<evidence type="ECO:0000313" key="4">
    <source>
        <dbReference type="Proteomes" id="UP001642484"/>
    </source>
</evidence>
<dbReference type="Proteomes" id="UP001642484">
    <property type="component" value="Unassembled WGS sequence"/>
</dbReference>
<keyword evidence="4" id="KW-1185">Reference proteome</keyword>
<proteinExistence type="predicted"/>
<reference evidence="3 4" key="1">
    <citation type="submission" date="2024-02" db="EMBL/GenBank/DDBJ databases">
        <authorList>
            <person name="Chen Y."/>
            <person name="Shah S."/>
            <person name="Dougan E. K."/>
            <person name="Thang M."/>
            <person name="Chan C."/>
        </authorList>
    </citation>
    <scope>NUCLEOTIDE SEQUENCE [LARGE SCALE GENOMIC DNA]</scope>
</reference>
<evidence type="ECO:0000256" key="1">
    <source>
        <dbReference type="SAM" id="Coils"/>
    </source>
</evidence>
<evidence type="ECO:0000256" key="2">
    <source>
        <dbReference type="SAM" id="MobiDB-lite"/>
    </source>
</evidence>
<name>A0ABP0KUW6_9DINO</name>
<feature type="compositionally biased region" description="Basic residues" evidence="2">
    <location>
        <begin position="466"/>
        <end position="485"/>
    </location>
</feature>
<keyword evidence="1" id="KW-0175">Coiled coil</keyword>
<comment type="caution">
    <text evidence="3">The sequence shown here is derived from an EMBL/GenBank/DDBJ whole genome shotgun (WGS) entry which is preliminary data.</text>
</comment>
<feature type="region of interest" description="Disordered" evidence="2">
    <location>
        <begin position="466"/>
        <end position="490"/>
    </location>
</feature>
<sequence>MAGEELGDAVSHLVSQHLKDLEDAVSASERYIEEFKATKRSTFVPNPEQLAVAEEVLREVLEEHERRWAELKAGVDYVHEKLKQNFQHLTSLLGRLPDAALSVLDEFGKRVGHLEDEVATLALQAEQLSQRVSQEQLQRWGVTLNFGDALAPSEEIAKDALEWGKISQGALLEALRQLKMGKVRPGRRRGSKCIEEGADVTFGLYTTGQQGNASITNGFRENPYLVRLLTAYFRRHCEQAGVQAFLTSITVSKDLKLTDDNLGLGMLMSLGSFCGGGLHIDKHGQVDEDEEDREEVLKVSERVTKAAKDYEPGEEVVGVVLKTHGIMREFNAFYLHKPEAWTPKDGQCERFTITWYVSRAVTLELGRTHRDKLARELEQAGMIWPSEDHIQRCKTMRYRDMQYKQACRPLRPLRLTPAPHIAESAMVLHEDEQDKQTDAARQALVKIPKPKRARVFQKPVAKKAVKKAPKAAAKVKKQTKQPKKQPKMDEELRKQLHRVYSQGWHTARRKNPKAGQAFFKARAAAARKKWILQTPAARRSEVARRFL</sequence>
<gene>
    <name evidence="3" type="ORF">CCMP2556_LOCUS17962</name>
</gene>
<protein>
    <submittedName>
        <fullName evidence="3">Uncharacterized protein</fullName>
    </submittedName>
</protein>
<dbReference type="EMBL" id="CAXAMN010010047">
    <property type="protein sequence ID" value="CAK9030659.1"/>
    <property type="molecule type" value="Genomic_DNA"/>
</dbReference>